<name>A0AAE0BL11_9CHLO</name>
<gene>
    <name evidence="1" type="ORF">CYMTET_52343</name>
</gene>
<dbReference type="Proteomes" id="UP001190700">
    <property type="component" value="Unassembled WGS sequence"/>
</dbReference>
<evidence type="ECO:0000313" key="2">
    <source>
        <dbReference type="Proteomes" id="UP001190700"/>
    </source>
</evidence>
<comment type="caution">
    <text evidence="1">The sequence shown here is derived from an EMBL/GenBank/DDBJ whole genome shotgun (WGS) entry which is preliminary data.</text>
</comment>
<accession>A0AAE0BL11</accession>
<protein>
    <submittedName>
        <fullName evidence="1">Uncharacterized protein</fullName>
    </submittedName>
</protein>
<organism evidence="1 2">
    <name type="scientific">Cymbomonas tetramitiformis</name>
    <dbReference type="NCBI Taxonomy" id="36881"/>
    <lineage>
        <taxon>Eukaryota</taxon>
        <taxon>Viridiplantae</taxon>
        <taxon>Chlorophyta</taxon>
        <taxon>Pyramimonadophyceae</taxon>
        <taxon>Pyramimonadales</taxon>
        <taxon>Pyramimonadaceae</taxon>
        <taxon>Cymbomonas</taxon>
    </lineage>
</organism>
<dbReference type="EMBL" id="LGRX02034516">
    <property type="protein sequence ID" value="KAK3237597.1"/>
    <property type="molecule type" value="Genomic_DNA"/>
</dbReference>
<evidence type="ECO:0000313" key="1">
    <source>
        <dbReference type="EMBL" id="KAK3237597.1"/>
    </source>
</evidence>
<dbReference type="AlphaFoldDB" id="A0AAE0BL11"/>
<keyword evidence="2" id="KW-1185">Reference proteome</keyword>
<proteinExistence type="predicted"/>
<sequence>MGAGPPWGWEAEEQTRLTVGWEAEQTHLTVGKQQTRLAVGWKQTRLTVAWEAEEQTRLTVAWEQTRLAVGWEAEEQTRLTVGWEAEDEVSGTQTADQWTARPGIGALLDKDRLCVDIALLTKARADGGASPGEWQEPPGAEEEDVQRLMGLEQLQELLEKWTDSRDET</sequence>
<reference evidence="1 2" key="1">
    <citation type="journal article" date="2015" name="Genome Biol. Evol.">
        <title>Comparative Genomics of a Bacterivorous Green Alga Reveals Evolutionary Causalities and Consequences of Phago-Mixotrophic Mode of Nutrition.</title>
        <authorList>
            <person name="Burns J.A."/>
            <person name="Paasch A."/>
            <person name="Narechania A."/>
            <person name="Kim E."/>
        </authorList>
    </citation>
    <scope>NUCLEOTIDE SEQUENCE [LARGE SCALE GENOMIC DNA]</scope>
    <source>
        <strain evidence="1 2">PLY_AMNH</strain>
    </source>
</reference>